<dbReference type="EMBL" id="WJQU01002850">
    <property type="protein sequence ID" value="KAJ6629953.1"/>
    <property type="molecule type" value="Genomic_DNA"/>
</dbReference>
<feature type="domain" description="Cupin type-2" evidence="2">
    <location>
        <begin position="113"/>
        <end position="183"/>
    </location>
</feature>
<keyword evidence="1" id="KW-1133">Transmembrane helix</keyword>
<dbReference type="InterPro" id="IPR014710">
    <property type="entry name" value="RmlC-like_jellyroll"/>
</dbReference>
<dbReference type="Pfam" id="PF07883">
    <property type="entry name" value="Cupin_2"/>
    <property type="match status" value="1"/>
</dbReference>
<comment type="caution">
    <text evidence="3">The sequence shown here is derived from an EMBL/GenBank/DDBJ whole genome shotgun (WGS) entry which is preliminary data.</text>
</comment>
<evidence type="ECO:0000256" key="1">
    <source>
        <dbReference type="SAM" id="Phobius"/>
    </source>
</evidence>
<feature type="non-terminal residue" evidence="3">
    <location>
        <position position="216"/>
    </location>
</feature>
<feature type="transmembrane region" description="Helical" evidence="1">
    <location>
        <begin position="73"/>
        <end position="96"/>
    </location>
</feature>
<dbReference type="OrthoDB" id="7779903at2759"/>
<evidence type="ECO:0000313" key="3">
    <source>
        <dbReference type="EMBL" id="KAJ6629953.1"/>
    </source>
</evidence>
<evidence type="ECO:0000313" key="4">
    <source>
        <dbReference type="Proteomes" id="UP001151699"/>
    </source>
</evidence>
<sequence>MVSVKRDQSGILKKRCPFTSLNDLKNVDRRLKKCQSPVFILILTCTDITYVGLVKFENSVFMQRLRRKMSQTILFGLILSLAVGLSLCSLDIKVVLEQPIVTPFPDVVATSLVLTFSPGDEGSPPHYHSGPVIGYVFEGSFLFQVANELPRIIPAGGTFYEYDRATHVWGANAADNSTCQVLVTIYGRPGEPILTLVDDFPRSSRSEALALARSQA</sequence>
<keyword evidence="1" id="KW-0812">Transmembrane</keyword>
<dbReference type="InterPro" id="IPR011051">
    <property type="entry name" value="RmlC_Cupin_sf"/>
</dbReference>
<proteinExistence type="predicted"/>
<dbReference type="SUPFAM" id="SSF51182">
    <property type="entry name" value="RmlC-like cupins"/>
    <property type="match status" value="1"/>
</dbReference>
<reference evidence="3" key="1">
    <citation type="submission" date="2022-07" db="EMBL/GenBank/DDBJ databases">
        <authorList>
            <person name="Trinca V."/>
            <person name="Uliana J.V.C."/>
            <person name="Torres T.T."/>
            <person name="Ward R.J."/>
            <person name="Monesi N."/>
        </authorList>
    </citation>
    <scope>NUCLEOTIDE SEQUENCE</scope>
    <source>
        <strain evidence="3">HSMRA1968</strain>
        <tissue evidence="3">Whole embryos</tissue>
    </source>
</reference>
<keyword evidence="1" id="KW-0472">Membrane</keyword>
<dbReference type="Gene3D" id="2.60.120.10">
    <property type="entry name" value="Jelly Rolls"/>
    <property type="match status" value="1"/>
</dbReference>
<dbReference type="PANTHER" id="PTHR38599">
    <property type="entry name" value="CUPIN DOMAIN PROTEIN (AFU_ORTHOLOGUE AFUA_3G13620)"/>
    <property type="match status" value="1"/>
</dbReference>
<evidence type="ECO:0000259" key="2">
    <source>
        <dbReference type="Pfam" id="PF07883"/>
    </source>
</evidence>
<name>A0A9Q0MJ11_9DIPT</name>
<dbReference type="PANTHER" id="PTHR38599:SF1">
    <property type="entry name" value="CUPIN DOMAIN PROTEIN (AFU_ORTHOLOGUE AFUA_3G13620)"/>
    <property type="match status" value="1"/>
</dbReference>
<protein>
    <recommendedName>
        <fullName evidence="2">Cupin type-2 domain-containing protein</fullName>
    </recommendedName>
</protein>
<dbReference type="InterPro" id="IPR013096">
    <property type="entry name" value="Cupin_2"/>
</dbReference>
<dbReference type="Proteomes" id="UP001151699">
    <property type="component" value="Unassembled WGS sequence"/>
</dbReference>
<keyword evidence="4" id="KW-1185">Reference proteome</keyword>
<gene>
    <name evidence="3" type="ORF">Bhyg_15782</name>
</gene>
<accession>A0A9Q0MJ11</accession>
<dbReference type="AlphaFoldDB" id="A0A9Q0MJ11"/>
<organism evidence="3 4">
    <name type="scientific">Pseudolycoriella hygida</name>
    <dbReference type="NCBI Taxonomy" id="35572"/>
    <lineage>
        <taxon>Eukaryota</taxon>
        <taxon>Metazoa</taxon>
        <taxon>Ecdysozoa</taxon>
        <taxon>Arthropoda</taxon>
        <taxon>Hexapoda</taxon>
        <taxon>Insecta</taxon>
        <taxon>Pterygota</taxon>
        <taxon>Neoptera</taxon>
        <taxon>Endopterygota</taxon>
        <taxon>Diptera</taxon>
        <taxon>Nematocera</taxon>
        <taxon>Sciaroidea</taxon>
        <taxon>Sciaridae</taxon>
        <taxon>Pseudolycoriella</taxon>
    </lineage>
</organism>